<dbReference type="Gene3D" id="1.10.10.10">
    <property type="entry name" value="Winged helix-like DNA-binding domain superfamily/Winged helix DNA-binding domain"/>
    <property type="match status" value="1"/>
</dbReference>
<dbReference type="InterPro" id="IPR036390">
    <property type="entry name" value="WH_DNA-bd_sf"/>
</dbReference>
<reference evidence="3" key="1">
    <citation type="journal article" date="2016" name="Environ. Microbiol.">
        <title>The complete genome of a viable archaeum isolated from 123-million-year-old rock salt.</title>
        <authorList>
            <person name="Jaakkola S.T."/>
            <person name="Pfeiffer F."/>
            <person name="Ravantti J.J."/>
            <person name="Guo Q."/>
            <person name="Liu Y."/>
            <person name="Chen X."/>
            <person name="Ma H."/>
            <person name="Yang C."/>
            <person name="Oksanen H.M."/>
            <person name="Bamford D.H."/>
        </authorList>
    </citation>
    <scope>NUCLEOTIDE SEQUENCE</scope>
    <source>
        <strain evidence="3">JI20-1</strain>
        <plasmid evidence="3">Plasmid pSTJ002</plasmid>
    </source>
</reference>
<organism evidence="2 3">
    <name type="scientific">Halobacterium hubeiense</name>
    <dbReference type="NCBI Taxonomy" id="1407499"/>
    <lineage>
        <taxon>Archaea</taxon>
        <taxon>Methanobacteriati</taxon>
        <taxon>Methanobacteriota</taxon>
        <taxon>Stenosarchaea group</taxon>
        <taxon>Halobacteria</taxon>
        <taxon>Halobacteriales</taxon>
        <taxon>Halobacteriaceae</taxon>
        <taxon>Halobacterium</taxon>
    </lineage>
</organism>
<geneLocation type="plasmid" evidence="3">
    <name>pSTJ002</name>
</geneLocation>
<keyword evidence="1" id="KW-0812">Transmembrane</keyword>
<dbReference type="InterPro" id="IPR036388">
    <property type="entry name" value="WH-like_DNA-bd_sf"/>
</dbReference>
<dbReference type="Proteomes" id="UP000066737">
    <property type="component" value="Plasmid pSTJ002"/>
</dbReference>
<evidence type="ECO:0000256" key="1">
    <source>
        <dbReference type="SAM" id="Phobius"/>
    </source>
</evidence>
<feature type="transmembrane region" description="Helical" evidence="1">
    <location>
        <begin position="123"/>
        <end position="141"/>
    </location>
</feature>
<feature type="transmembrane region" description="Helical" evidence="1">
    <location>
        <begin position="166"/>
        <end position="189"/>
    </location>
</feature>
<protein>
    <submittedName>
        <fullName evidence="2">ArsR family transcription regulator</fullName>
    </submittedName>
</protein>
<dbReference type="OrthoDB" id="11368at2157"/>
<dbReference type="RefSeq" id="WP_082687299.1">
    <property type="nucleotide sequence ID" value="NZ_LN831304.1"/>
</dbReference>
<proteinExistence type="predicted"/>
<evidence type="ECO:0000313" key="3">
    <source>
        <dbReference type="Proteomes" id="UP000066737"/>
    </source>
</evidence>
<accession>A0A0U5H5B4</accession>
<keyword evidence="3" id="KW-1185">Reference proteome</keyword>
<sequence>MSRIFSFSTRENPAEEQLIEIGDDAADPVCEALASDTARDVTAAIYQEPRTASELADDVDTSLQNVQYHLGKLETAGIIMDVGTAHAESGNQMTLYGPTHDPLILVAQSSETKPMSSEQLKDVLGVVGIIGVLSLLAQWIVTRIRATTVEVTFTGPGPEMNQPDPLWGLPAGLVVFAVGLILVAGWAWYRT</sequence>
<dbReference type="GeneID" id="32029162"/>
<keyword evidence="1" id="KW-0472">Membrane</keyword>
<dbReference type="InterPro" id="IPR011991">
    <property type="entry name" value="ArsR-like_HTH"/>
</dbReference>
<dbReference type="KEGG" id="hhb:Hhub_5074"/>
<dbReference type="EMBL" id="LN831304">
    <property type="protein sequence ID" value="CQH64561.1"/>
    <property type="molecule type" value="Genomic_DNA"/>
</dbReference>
<dbReference type="AlphaFoldDB" id="A0A0U5H5B4"/>
<keyword evidence="1" id="KW-1133">Transmembrane helix</keyword>
<gene>
    <name evidence="2" type="ORF">HHUB_5074</name>
</gene>
<dbReference type="Pfam" id="PF12840">
    <property type="entry name" value="HTH_20"/>
    <property type="match status" value="1"/>
</dbReference>
<evidence type="ECO:0000313" key="2">
    <source>
        <dbReference type="EMBL" id="CQH64561.1"/>
    </source>
</evidence>
<dbReference type="SUPFAM" id="SSF46785">
    <property type="entry name" value="Winged helix' DNA-binding domain"/>
    <property type="match status" value="1"/>
</dbReference>
<dbReference type="CDD" id="cd00090">
    <property type="entry name" value="HTH_ARSR"/>
    <property type="match status" value="1"/>
</dbReference>
<name>A0A0U5H5B4_9EURY</name>